<comment type="caution">
    <text evidence="9">The sequence shown here is derived from an EMBL/GenBank/DDBJ whole genome shotgun (WGS) entry which is preliminary data.</text>
</comment>
<name>A0A0J6T4I2_9HYPH</name>
<dbReference type="InterPro" id="IPR004232">
    <property type="entry name" value="CN_Hdrtase_a/SCN_Hdrlase_g"/>
</dbReference>
<dbReference type="GO" id="GO:0018822">
    <property type="term" value="F:nitrile hydratase activity"/>
    <property type="evidence" value="ECO:0007669"/>
    <property type="project" value="UniProtKB-EC"/>
</dbReference>
<evidence type="ECO:0000256" key="7">
    <source>
        <dbReference type="SAM" id="MobiDB-lite"/>
    </source>
</evidence>
<dbReference type="Proteomes" id="UP000035929">
    <property type="component" value="Unassembled WGS sequence"/>
</dbReference>
<dbReference type="Gene3D" id="3.90.330.10">
    <property type="entry name" value="Nitrile hydratase alpha /Thiocyanate hydrolase gamma"/>
    <property type="match status" value="1"/>
</dbReference>
<feature type="compositionally biased region" description="Basic residues" evidence="7">
    <location>
        <begin position="8"/>
        <end position="21"/>
    </location>
</feature>
<reference evidence="9 10" key="1">
    <citation type="submission" date="2015-03" db="EMBL/GenBank/DDBJ databases">
        <title>Genome sequencing of Methylobacterium aquaticum DSM16371 type strain.</title>
        <authorList>
            <person name="Chaudhry V."/>
            <person name="Patil P.B."/>
        </authorList>
    </citation>
    <scope>NUCLEOTIDE SEQUENCE [LARGE SCALE GENOMIC DNA]</scope>
    <source>
        <strain evidence="9 10">DSM 16371</strain>
    </source>
</reference>
<protein>
    <recommendedName>
        <fullName evidence="2">nitrile hydratase</fullName>
        <ecNumber evidence="2">4.2.1.84</ecNumber>
    </recommendedName>
</protein>
<feature type="binding site" evidence="6">
    <location>
        <position position="127"/>
    </location>
    <ligand>
        <name>Fe(3+)</name>
        <dbReference type="ChEBI" id="CHEBI:29034"/>
    </ligand>
</feature>
<evidence type="ECO:0000256" key="6">
    <source>
        <dbReference type="PIRSR" id="PIRSR001426-1"/>
    </source>
</evidence>
<dbReference type="InterPro" id="IPR023900">
    <property type="entry name" value="CN_Hdrtase_asu/SCN_Hdrlase_gsu"/>
</dbReference>
<dbReference type="Pfam" id="PF02979">
    <property type="entry name" value="NHase_alpha"/>
    <property type="match status" value="1"/>
</dbReference>
<proteinExistence type="inferred from homology"/>
<comment type="catalytic activity">
    <reaction evidence="5">
        <text>an aliphatic primary amide = an aliphatic nitrile + H2O</text>
        <dbReference type="Rhea" id="RHEA:12673"/>
        <dbReference type="ChEBI" id="CHEBI:15377"/>
        <dbReference type="ChEBI" id="CHEBI:65285"/>
        <dbReference type="ChEBI" id="CHEBI:80291"/>
        <dbReference type="EC" id="4.2.1.84"/>
    </reaction>
</comment>
<dbReference type="OrthoDB" id="528553at2"/>
<evidence type="ECO:0000256" key="2">
    <source>
        <dbReference type="ARBA" id="ARBA00013079"/>
    </source>
</evidence>
<organism evidence="9 10">
    <name type="scientific">Methylobacterium aquaticum</name>
    <dbReference type="NCBI Taxonomy" id="270351"/>
    <lineage>
        <taxon>Bacteria</taxon>
        <taxon>Pseudomonadati</taxon>
        <taxon>Pseudomonadota</taxon>
        <taxon>Alphaproteobacteria</taxon>
        <taxon>Hyphomicrobiales</taxon>
        <taxon>Methylobacteriaceae</taxon>
        <taxon>Methylobacterium</taxon>
    </lineage>
</organism>
<evidence type="ECO:0000313" key="9">
    <source>
        <dbReference type="EMBL" id="KMO40697.1"/>
    </source>
</evidence>
<keyword evidence="6" id="KW-0408">Iron</keyword>
<keyword evidence="3 6" id="KW-0479">Metal-binding</keyword>
<evidence type="ECO:0000313" key="10">
    <source>
        <dbReference type="Proteomes" id="UP000035929"/>
    </source>
</evidence>
<evidence type="ECO:0000256" key="4">
    <source>
        <dbReference type="ARBA" id="ARBA00023239"/>
    </source>
</evidence>
<accession>A0A0J6T4I2</accession>
<feature type="region of interest" description="Disordered" evidence="7">
    <location>
        <begin position="1"/>
        <end position="30"/>
    </location>
</feature>
<dbReference type="PIRSF" id="PIRSF001426">
    <property type="entry name" value="NHase_alpha"/>
    <property type="match status" value="1"/>
</dbReference>
<evidence type="ECO:0000256" key="1">
    <source>
        <dbReference type="ARBA" id="ARBA00009363"/>
    </source>
</evidence>
<comment type="similarity">
    <text evidence="1">Belongs to the nitrile hydratase subunit alpha family.</text>
</comment>
<dbReference type="AlphaFoldDB" id="A0A0J6T4I2"/>
<evidence type="ECO:0000256" key="5">
    <source>
        <dbReference type="ARBA" id="ARBA00044877"/>
    </source>
</evidence>
<dbReference type="RefSeq" id="WP_048462182.1">
    <property type="nucleotide sequence ID" value="NZ_LABX01000016.1"/>
</dbReference>
<dbReference type="InterPro" id="IPR018141">
    <property type="entry name" value="Nitrile_hydratase_asu"/>
</dbReference>
<sequence length="225" mass="24844">MAQDHDHHHDHHHTHDHHTHAHDHPHGSELSPMDLRVRALESILVEKGYVDPAALDALIETYETKVGPHNGARVVARAWTDPAFKARLLADGSAAMRELDVGGRGGEHMVVVENTPDEHNIVVCTLCSCYPWPVLGLPPVWYKSPPYRSRAVIDPRGVLAEFGTVLPAETRIRVWDSTAELRYMVLPMRPPGTDDLDEAALADLVTRDSMIGTGLPLSPDQVVQA</sequence>
<dbReference type="PATRIC" id="fig|270351.6.peg.1767"/>
<dbReference type="EC" id="4.2.1.84" evidence="2"/>
<dbReference type="SUPFAM" id="SSF56209">
    <property type="entry name" value="Nitrile hydratase alpha chain"/>
    <property type="match status" value="1"/>
</dbReference>
<feature type="binding site" evidence="6">
    <location>
        <position position="129"/>
    </location>
    <ligand>
        <name>Fe(3+)</name>
        <dbReference type="ChEBI" id="CHEBI:29034"/>
    </ligand>
</feature>
<feature type="binding site" evidence="6">
    <location>
        <position position="128"/>
    </location>
    <ligand>
        <name>Fe(3+)</name>
        <dbReference type="ChEBI" id="CHEBI:29034"/>
    </ligand>
</feature>
<evidence type="ECO:0000256" key="3">
    <source>
        <dbReference type="ARBA" id="ARBA00022723"/>
    </source>
</evidence>
<keyword evidence="4" id="KW-0456">Lyase</keyword>
<dbReference type="EMBL" id="LABX01000016">
    <property type="protein sequence ID" value="KMO40697.1"/>
    <property type="molecule type" value="Genomic_DNA"/>
</dbReference>
<feature type="domain" description="Nitrile hydratase alpha/Thiocyanate hydrolase gamma" evidence="8">
    <location>
        <begin position="33"/>
        <end position="213"/>
    </location>
</feature>
<dbReference type="NCBIfam" id="TIGR01323">
    <property type="entry name" value="nitrile_alph"/>
    <property type="match status" value="1"/>
</dbReference>
<evidence type="ECO:0000259" key="8">
    <source>
        <dbReference type="Pfam" id="PF02979"/>
    </source>
</evidence>
<gene>
    <name evidence="9" type="ORF">VP06_02110</name>
</gene>
<dbReference type="GO" id="GO:0046914">
    <property type="term" value="F:transition metal ion binding"/>
    <property type="evidence" value="ECO:0007669"/>
    <property type="project" value="InterPro"/>
</dbReference>
<feature type="binding site" evidence="6">
    <location>
        <position position="124"/>
    </location>
    <ligand>
        <name>Fe(3+)</name>
        <dbReference type="ChEBI" id="CHEBI:29034"/>
    </ligand>
</feature>
<dbReference type="InterPro" id="IPR036648">
    <property type="entry name" value="CN_Hdrase_a/SCN_Hdrase_g_sf"/>
</dbReference>